<gene>
    <name evidence="2" type="ORF">SLU01_18790</name>
</gene>
<comment type="similarity">
    <text evidence="1">Belongs to the HesB/IscA family.</text>
</comment>
<dbReference type="SUPFAM" id="SSF89360">
    <property type="entry name" value="HesB-like domain"/>
    <property type="match status" value="1"/>
</dbReference>
<dbReference type="EMBL" id="BJYL01000023">
    <property type="protein sequence ID" value="GEN83567.1"/>
    <property type="molecule type" value="Genomic_DNA"/>
</dbReference>
<organism evidence="2 3">
    <name type="scientific">Sporosarcina luteola</name>
    <dbReference type="NCBI Taxonomy" id="582850"/>
    <lineage>
        <taxon>Bacteria</taxon>
        <taxon>Bacillati</taxon>
        <taxon>Bacillota</taxon>
        <taxon>Bacilli</taxon>
        <taxon>Bacillales</taxon>
        <taxon>Caryophanaceae</taxon>
        <taxon>Sporosarcina</taxon>
    </lineage>
</organism>
<dbReference type="InterPro" id="IPR035903">
    <property type="entry name" value="HesB-like_dom_sf"/>
</dbReference>
<name>A0A511Z7Z8_9BACL</name>
<dbReference type="PIRSF" id="PIRSF034852">
    <property type="entry name" value="UCP034852"/>
    <property type="match status" value="1"/>
</dbReference>
<evidence type="ECO:0000313" key="2">
    <source>
        <dbReference type="EMBL" id="GEN83567.1"/>
    </source>
</evidence>
<evidence type="ECO:0000256" key="1">
    <source>
        <dbReference type="ARBA" id="ARBA00006718"/>
    </source>
</evidence>
<keyword evidence="3" id="KW-1185">Reference proteome</keyword>
<evidence type="ECO:0000313" key="3">
    <source>
        <dbReference type="Proteomes" id="UP000321901"/>
    </source>
</evidence>
<proteinExistence type="inferred from homology"/>
<protein>
    <submittedName>
        <fullName evidence="2">Iron-sulfur cluster biosynthesis protein</fullName>
    </submittedName>
</protein>
<sequence>MFMMKIEVSDQAIHWFKEEVGLEEGNKVRFFSKIYGSSPVQEGFSLAFTIDNDSKNAAVQTESDGITFFVEEPDLWFFNGHDLFVGYNEALDEVEYKYSKS</sequence>
<accession>A0A511Z7Z8</accession>
<dbReference type="AlphaFoldDB" id="A0A511Z7Z8"/>
<dbReference type="InterPro" id="IPR008326">
    <property type="entry name" value="PdhI-like"/>
</dbReference>
<dbReference type="Proteomes" id="UP000321901">
    <property type="component" value="Unassembled WGS sequence"/>
</dbReference>
<comment type="caution">
    <text evidence="2">The sequence shown here is derived from an EMBL/GenBank/DDBJ whole genome shotgun (WGS) entry which is preliminary data.</text>
</comment>
<reference evidence="2 3" key="1">
    <citation type="submission" date="2019-07" db="EMBL/GenBank/DDBJ databases">
        <title>Whole genome shotgun sequence of Sporosarcina luteola NBRC 105378.</title>
        <authorList>
            <person name="Hosoyama A."/>
            <person name="Uohara A."/>
            <person name="Ohji S."/>
            <person name="Ichikawa N."/>
        </authorList>
    </citation>
    <scope>NUCLEOTIDE SEQUENCE [LARGE SCALE GENOMIC DNA]</scope>
    <source>
        <strain evidence="2 3">NBRC 105378</strain>
    </source>
</reference>